<dbReference type="EMBL" id="JAQGDS010000002">
    <property type="protein sequence ID" value="KAJ6263826.1"/>
    <property type="molecule type" value="Genomic_DNA"/>
</dbReference>
<feature type="disulfide bond" evidence="9">
    <location>
        <begin position="59"/>
        <end position="92"/>
    </location>
</feature>
<evidence type="ECO:0000256" key="3">
    <source>
        <dbReference type="ARBA" id="ARBA00010031"/>
    </source>
</evidence>
<feature type="signal peptide" evidence="12">
    <location>
        <begin position="1"/>
        <end position="25"/>
    </location>
</feature>
<evidence type="ECO:0000256" key="10">
    <source>
        <dbReference type="SAM" id="MobiDB-lite"/>
    </source>
</evidence>
<name>A0AAD6J4C2_DREDA</name>
<comment type="caution">
    <text evidence="14">The sequence shown here is derived from an EMBL/GenBank/DDBJ whole genome shotgun (WGS) entry which is preliminary data.</text>
</comment>
<dbReference type="InterPro" id="IPR008427">
    <property type="entry name" value="Extracellular_membr_CFEM_dom"/>
</dbReference>
<keyword evidence="7 9" id="KW-1015">Disulfide bond</keyword>
<evidence type="ECO:0000256" key="6">
    <source>
        <dbReference type="ARBA" id="ARBA00022729"/>
    </source>
</evidence>
<evidence type="ECO:0000259" key="13">
    <source>
        <dbReference type="PROSITE" id="PS52012"/>
    </source>
</evidence>
<feature type="disulfide bond" evidence="9">
    <location>
        <begin position="50"/>
        <end position="57"/>
    </location>
</feature>
<evidence type="ECO:0000256" key="4">
    <source>
        <dbReference type="ARBA" id="ARBA00022525"/>
    </source>
</evidence>
<keyword evidence="11" id="KW-0812">Transmembrane</keyword>
<accession>A0AAD6J4C2</accession>
<proteinExistence type="inferred from homology"/>
<feature type="chain" id="PRO_5042058460" description="CFEM domain-containing protein" evidence="12">
    <location>
        <begin position="26"/>
        <end position="206"/>
    </location>
</feature>
<evidence type="ECO:0000313" key="15">
    <source>
        <dbReference type="Proteomes" id="UP001221413"/>
    </source>
</evidence>
<sequence>MKTVGAISVAAVHVLCAGFLRPVFAQLDGLGFPSCALNCTTGKLESKDFCPDFEVACACEALGVPGSIQDCARAACNQTEYKRTYEVAAEACLSEGITLPPFSISSVSSTPENTPTPTSLSSPIQTTSQRPGESSSSSPSPSPSETANKSELSNGAIAGIVVGVAIPLIGAVAFVGFKLGIGRKPDIPVVPLNNDPETSDYGGIQS</sequence>
<dbReference type="GO" id="GO:0098552">
    <property type="term" value="C:side of membrane"/>
    <property type="evidence" value="ECO:0007669"/>
    <property type="project" value="UniProtKB-KW"/>
</dbReference>
<evidence type="ECO:0000313" key="14">
    <source>
        <dbReference type="EMBL" id="KAJ6263826.1"/>
    </source>
</evidence>
<evidence type="ECO:0000256" key="12">
    <source>
        <dbReference type="SAM" id="SignalP"/>
    </source>
</evidence>
<feature type="region of interest" description="Disordered" evidence="10">
    <location>
        <begin position="186"/>
        <end position="206"/>
    </location>
</feature>
<keyword evidence="5" id="KW-0325">Glycoprotein</keyword>
<evidence type="ECO:0000256" key="5">
    <source>
        <dbReference type="ARBA" id="ARBA00022622"/>
    </source>
</evidence>
<dbReference type="PROSITE" id="PS52012">
    <property type="entry name" value="CFEM"/>
    <property type="match status" value="1"/>
</dbReference>
<comment type="subcellular location">
    <subcellularLocation>
        <location evidence="1">Membrane</location>
        <topology evidence="1">Lipid-anchor</topology>
        <topology evidence="1">GPI-anchor</topology>
    </subcellularLocation>
    <subcellularLocation>
        <location evidence="2">Secreted</location>
    </subcellularLocation>
</comment>
<reference evidence="14" key="1">
    <citation type="submission" date="2023-01" db="EMBL/GenBank/DDBJ databases">
        <title>The chitinases involved in constricting ring structure development in the nematode-trapping fungus Drechslerella dactyloides.</title>
        <authorList>
            <person name="Wang R."/>
            <person name="Zhang L."/>
            <person name="Tang P."/>
            <person name="Li S."/>
            <person name="Liang L."/>
        </authorList>
    </citation>
    <scope>NUCLEOTIDE SEQUENCE</scope>
    <source>
        <strain evidence="14">YMF1.00031</strain>
    </source>
</reference>
<feature type="domain" description="CFEM" evidence="13">
    <location>
        <begin position="7"/>
        <end position="119"/>
    </location>
</feature>
<gene>
    <name evidence="14" type="ORF">Dda_2398</name>
</gene>
<evidence type="ECO:0000256" key="8">
    <source>
        <dbReference type="ARBA" id="ARBA00023288"/>
    </source>
</evidence>
<organism evidence="14 15">
    <name type="scientific">Drechslerella dactyloides</name>
    <name type="common">Nematode-trapping fungus</name>
    <name type="synonym">Arthrobotrys dactyloides</name>
    <dbReference type="NCBI Taxonomy" id="74499"/>
    <lineage>
        <taxon>Eukaryota</taxon>
        <taxon>Fungi</taxon>
        <taxon>Dikarya</taxon>
        <taxon>Ascomycota</taxon>
        <taxon>Pezizomycotina</taxon>
        <taxon>Orbiliomycetes</taxon>
        <taxon>Orbiliales</taxon>
        <taxon>Orbiliaceae</taxon>
        <taxon>Drechslerella</taxon>
    </lineage>
</organism>
<feature type="compositionally biased region" description="Low complexity" evidence="10">
    <location>
        <begin position="105"/>
        <end position="139"/>
    </location>
</feature>
<feature type="region of interest" description="Disordered" evidence="10">
    <location>
        <begin position="104"/>
        <end position="150"/>
    </location>
</feature>
<keyword evidence="5" id="KW-0336">GPI-anchor</keyword>
<comment type="caution">
    <text evidence="9">Lacks conserved residue(s) required for the propagation of feature annotation.</text>
</comment>
<dbReference type="Pfam" id="PF05730">
    <property type="entry name" value="CFEM"/>
    <property type="match status" value="1"/>
</dbReference>
<keyword evidence="15" id="KW-1185">Reference proteome</keyword>
<dbReference type="GO" id="GO:0005576">
    <property type="term" value="C:extracellular region"/>
    <property type="evidence" value="ECO:0007669"/>
    <property type="project" value="UniProtKB-SubCell"/>
</dbReference>
<keyword evidence="6 12" id="KW-0732">Signal</keyword>
<evidence type="ECO:0000256" key="2">
    <source>
        <dbReference type="ARBA" id="ARBA00004613"/>
    </source>
</evidence>
<dbReference type="AlphaFoldDB" id="A0AAD6J4C2"/>
<evidence type="ECO:0000256" key="1">
    <source>
        <dbReference type="ARBA" id="ARBA00004589"/>
    </source>
</evidence>
<dbReference type="Proteomes" id="UP001221413">
    <property type="component" value="Unassembled WGS sequence"/>
</dbReference>
<evidence type="ECO:0000256" key="7">
    <source>
        <dbReference type="ARBA" id="ARBA00023157"/>
    </source>
</evidence>
<keyword evidence="11" id="KW-1133">Transmembrane helix</keyword>
<comment type="similarity">
    <text evidence="3">Belongs to the RBT5 family.</text>
</comment>
<protein>
    <recommendedName>
        <fullName evidence="13">CFEM domain-containing protein</fullName>
    </recommendedName>
</protein>
<keyword evidence="11" id="KW-0472">Membrane</keyword>
<evidence type="ECO:0000256" key="11">
    <source>
        <dbReference type="SAM" id="Phobius"/>
    </source>
</evidence>
<evidence type="ECO:0000256" key="9">
    <source>
        <dbReference type="PROSITE-ProRule" id="PRU01356"/>
    </source>
</evidence>
<feature type="transmembrane region" description="Helical" evidence="11">
    <location>
        <begin position="156"/>
        <end position="177"/>
    </location>
</feature>
<keyword evidence="8" id="KW-0449">Lipoprotein</keyword>
<keyword evidence="4" id="KW-0964">Secreted</keyword>